<protein>
    <submittedName>
        <fullName evidence="1">Uncharacterized protein</fullName>
    </submittedName>
</protein>
<name>A0A1W1B936_9ZZZZ</name>
<reference evidence="1" key="1">
    <citation type="submission" date="2016-10" db="EMBL/GenBank/DDBJ databases">
        <authorList>
            <person name="de Groot N.N."/>
        </authorList>
    </citation>
    <scope>NUCLEOTIDE SEQUENCE</scope>
</reference>
<gene>
    <name evidence="1" type="ORF">MNB_SV-8-1187</name>
</gene>
<sequence length="39" mass="4210">MAGVAFSIHAESPRDRAAAAAIDMNNFLFTFNIITPSLQ</sequence>
<proteinExistence type="predicted"/>
<dbReference type="AlphaFoldDB" id="A0A1W1B936"/>
<accession>A0A1W1B936</accession>
<dbReference type="EMBL" id="FPHD01000005">
    <property type="protein sequence ID" value="SFV50020.1"/>
    <property type="molecule type" value="Genomic_DNA"/>
</dbReference>
<evidence type="ECO:0000313" key="1">
    <source>
        <dbReference type="EMBL" id="SFV50020.1"/>
    </source>
</evidence>
<organism evidence="1">
    <name type="scientific">hydrothermal vent metagenome</name>
    <dbReference type="NCBI Taxonomy" id="652676"/>
    <lineage>
        <taxon>unclassified sequences</taxon>
        <taxon>metagenomes</taxon>
        <taxon>ecological metagenomes</taxon>
    </lineage>
</organism>